<keyword evidence="2" id="KW-0560">Oxidoreductase</keyword>
<name>A0ABR3VZB1_9PEZI</name>
<reference evidence="4 5" key="1">
    <citation type="journal article" date="2024" name="IMA Fungus">
        <title>IMA Genome - F19 : A genome assembly and annotation guide to empower mycologists, including annotated draft genome sequences of Ceratocystis pirilliformis, Diaporthe australafricana, Fusarium ophioides, Paecilomyces lecythidis, and Sporothrix stenoceras.</title>
        <authorList>
            <person name="Aylward J."/>
            <person name="Wilson A.M."/>
            <person name="Visagie C.M."/>
            <person name="Spraker J."/>
            <person name="Barnes I."/>
            <person name="Buitendag C."/>
            <person name="Ceriani C."/>
            <person name="Del Mar Angel L."/>
            <person name="du Plessis D."/>
            <person name="Fuchs T."/>
            <person name="Gasser K."/>
            <person name="Kramer D."/>
            <person name="Li W."/>
            <person name="Munsamy K."/>
            <person name="Piso A."/>
            <person name="Price J.L."/>
            <person name="Sonnekus B."/>
            <person name="Thomas C."/>
            <person name="van der Nest A."/>
            <person name="van Dijk A."/>
            <person name="van Heerden A."/>
            <person name="van Vuuren N."/>
            <person name="Yilmaz N."/>
            <person name="Duong T.A."/>
            <person name="van der Merwe N.A."/>
            <person name="Wingfield M.J."/>
            <person name="Wingfield B.D."/>
        </authorList>
    </citation>
    <scope>NUCLEOTIDE SEQUENCE [LARGE SCALE GENOMIC DNA]</scope>
    <source>
        <strain evidence="4 5">CMW 18300</strain>
    </source>
</reference>
<evidence type="ECO:0000313" key="4">
    <source>
        <dbReference type="EMBL" id="KAL1849177.1"/>
    </source>
</evidence>
<keyword evidence="1" id="KW-0521">NADP</keyword>
<gene>
    <name evidence="4" type="ORF">Daus18300_013334</name>
</gene>
<dbReference type="CDD" id="cd05259">
    <property type="entry name" value="PCBER_SDR_a"/>
    <property type="match status" value="1"/>
</dbReference>
<dbReference type="Proteomes" id="UP001583177">
    <property type="component" value="Unassembled WGS sequence"/>
</dbReference>
<dbReference type="InterPro" id="IPR051609">
    <property type="entry name" value="NmrA/Isoflavone_reductase-like"/>
</dbReference>
<dbReference type="PANTHER" id="PTHR47706:SF9">
    <property type="entry name" value="NMRA-LIKE DOMAIN-CONTAINING PROTEIN-RELATED"/>
    <property type="match status" value="1"/>
</dbReference>
<keyword evidence="5" id="KW-1185">Reference proteome</keyword>
<proteinExistence type="predicted"/>
<evidence type="ECO:0000313" key="5">
    <source>
        <dbReference type="Proteomes" id="UP001583177"/>
    </source>
</evidence>
<evidence type="ECO:0000256" key="2">
    <source>
        <dbReference type="ARBA" id="ARBA00023002"/>
    </source>
</evidence>
<protein>
    <recommendedName>
        <fullName evidence="3">NmrA-like domain-containing protein</fullName>
    </recommendedName>
</protein>
<accession>A0ABR3VZB1</accession>
<dbReference type="Gene3D" id="3.40.50.720">
    <property type="entry name" value="NAD(P)-binding Rossmann-like Domain"/>
    <property type="match status" value="1"/>
</dbReference>
<evidence type="ECO:0000259" key="3">
    <source>
        <dbReference type="Pfam" id="PF05368"/>
    </source>
</evidence>
<evidence type="ECO:0000256" key="1">
    <source>
        <dbReference type="ARBA" id="ARBA00022857"/>
    </source>
</evidence>
<dbReference type="PANTHER" id="PTHR47706">
    <property type="entry name" value="NMRA-LIKE FAMILY PROTEIN"/>
    <property type="match status" value="1"/>
</dbReference>
<dbReference type="EMBL" id="JAWRVE010000204">
    <property type="protein sequence ID" value="KAL1849177.1"/>
    <property type="molecule type" value="Genomic_DNA"/>
</dbReference>
<dbReference type="InterPro" id="IPR045312">
    <property type="entry name" value="PCBER-like"/>
</dbReference>
<dbReference type="InterPro" id="IPR036291">
    <property type="entry name" value="NAD(P)-bd_dom_sf"/>
</dbReference>
<feature type="domain" description="NmrA-like" evidence="3">
    <location>
        <begin position="5"/>
        <end position="242"/>
    </location>
</feature>
<dbReference type="Pfam" id="PF05368">
    <property type="entry name" value="NmrA"/>
    <property type="match status" value="1"/>
</dbReference>
<dbReference type="Gene3D" id="3.90.25.10">
    <property type="entry name" value="UDP-galactose 4-epimerase, domain 1"/>
    <property type="match status" value="1"/>
</dbReference>
<dbReference type="SUPFAM" id="SSF51735">
    <property type="entry name" value="NAD(P)-binding Rossmann-fold domains"/>
    <property type="match status" value="1"/>
</dbReference>
<dbReference type="InterPro" id="IPR008030">
    <property type="entry name" value="NmrA-like"/>
</dbReference>
<sequence length="301" mass="32402">MTELQKIAVVGGAGNLGKFIVDALLRESFAVTAISRSDSATTFPPEVHVKKVYFKSQESLTAALAGQDALVCVIGTMATGEQLTLVDAAVAAKVKRFIPSEYGLNTRTIGASTKLGRILSTKIKTVDYLIAKTEQFDWFSWTGLGNNLFFDWSMKAGLLGIDLAAKKATIVDSGNEAFSTTNLALIGQAVTSILKKPEETANKYLVISSFTTTQNEILKVVEEQTGSKFEIKNITAAEAEKSADDNLSSGQAYNAFWDYVRQYQFADGAGHALKEDDSANALLGLQKGNLVESMKNVLTGM</sequence>
<comment type="caution">
    <text evidence="4">The sequence shown here is derived from an EMBL/GenBank/DDBJ whole genome shotgun (WGS) entry which is preliminary data.</text>
</comment>
<organism evidence="4 5">
    <name type="scientific">Diaporthe australafricana</name>
    <dbReference type="NCBI Taxonomy" id="127596"/>
    <lineage>
        <taxon>Eukaryota</taxon>
        <taxon>Fungi</taxon>
        <taxon>Dikarya</taxon>
        <taxon>Ascomycota</taxon>
        <taxon>Pezizomycotina</taxon>
        <taxon>Sordariomycetes</taxon>
        <taxon>Sordariomycetidae</taxon>
        <taxon>Diaporthales</taxon>
        <taxon>Diaporthaceae</taxon>
        <taxon>Diaporthe</taxon>
    </lineage>
</organism>